<dbReference type="InterPro" id="IPR036365">
    <property type="entry name" value="PGBD-like_sf"/>
</dbReference>
<evidence type="ECO:0000313" key="4">
    <source>
        <dbReference type="Proteomes" id="UP000609531"/>
    </source>
</evidence>
<evidence type="ECO:0000259" key="2">
    <source>
        <dbReference type="Pfam" id="PF01471"/>
    </source>
</evidence>
<dbReference type="RefSeq" id="WP_198882315.1">
    <property type="nucleotide sequence ID" value="NZ_JAEKJA010000009.1"/>
</dbReference>
<comment type="caution">
    <text evidence="3">The sequence shown here is derived from an EMBL/GenBank/DDBJ whole genome shotgun (WGS) entry which is preliminary data.</text>
</comment>
<keyword evidence="4" id="KW-1185">Reference proteome</keyword>
<evidence type="ECO:0000256" key="1">
    <source>
        <dbReference type="SAM" id="Phobius"/>
    </source>
</evidence>
<dbReference type="SUPFAM" id="SSF47090">
    <property type="entry name" value="PGBD-like"/>
    <property type="match status" value="1"/>
</dbReference>
<dbReference type="InterPro" id="IPR002477">
    <property type="entry name" value="Peptidoglycan-bd-like"/>
</dbReference>
<dbReference type="Pfam" id="PF01471">
    <property type="entry name" value="PG_binding_1"/>
    <property type="match status" value="1"/>
</dbReference>
<dbReference type="EMBL" id="JAEKJA010000009">
    <property type="protein sequence ID" value="MBJ3776409.1"/>
    <property type="molecule type" value="Genomic_DNA"/>
</dbReference>
<dbReference type="Proteomes" id="UP000609531">
    <property type="component" value="Unassembled WGS sequence"/>
</dbReference>
<accession>A0A934IRN2</accession>
<dbReference type="Gene3D" id="1.10.101.10">
    <property type="entry name" value="PGBD-like superfamily/PGBD"/>
    <property type="match status" value="1"/>
</dbReference>
<dbReference type="InterPro" id="IPR036366">
    <property type="entry name" value="PGBDSf"/>
</dbReference>
<reference evidence="3" key="1">
    <citation type="submission" date="2020-12" db="EMBL/GenBank/DDBJ databases">
        <title>Bacterial taxonomy.</title>
        <authorList>
            <person name="Pan X."/>
        </authorList>
    </citation>
    <scope>NUCLEOTIDE SEQUENCE</scope>
    <source>
        <strain evidence="3">B2012</strain>
    </source>
</reference>
<feature type="domain" description="Peptidoglycan binding-like" evidence="2">
    <location>
        <begin position="190"/>
        <end position="246"/>
    </location>
</feature>
<proteinExistence type="predicted"/>
<keyword evidence="1" id="KW-0812">Transmembrane</keyword>
<keyword evidence="1" id="KW-0472">Membrane</keyword>
<gene>
    <name evidence="3" type="ORF">JCR33_11950</name>
</gene>
<protein>
    <submittedName>
        <fullName evidence="3">Peptidoglycan-binding protein</fullName>
    </submittedName>
</protein>
<name>A0A934IRN2_9HYPH</name>
<organism evidence="3 4">
    <name type="scientific">Acuticoccus mangrovi</name>
    <dbReference type="NCBI Taxonomy" id="2796142"/>
    <lineage>
        <taxon>Bacteria</taxon>
        <taxon>Pseudomonadati</taxon>
        <taxon>Pseudomonadota</taxon>
        <taxon>Alphaproteobacteria</taxon>
        <taxon>Hyphomicrobiales</taxon>
        <taxon>Amorphaceae</taxon>
        <taxon>Acuticoccus</taxon>
    </lineage>
</organism>
<feature type="transmembrane region" description="Helical" evidence="1">
    <location>
        <begin position="305"/>
        <end position="326"/>
    </location>
</feature>
<keyword evidence="1" id="KW-1133">Transmembrane helix</keyword>
<dbReference type="AlphaFoldDB" id="A0A934IRN2"/>
<sequence>MSICLWSGLDEDRKTVILASSTPHLEYLRAFVGTKEVPGSGDNPLIVAWGEASVGWYRHDATAWCMVAVNGAIIACGGEGTGSALARSIIGYGTPLRYPVKGALGVIPRGSNPTYGHVFIVDRVDTTVMRVINGNVDDEVCVSTVRIDQVLPNGFVWPAGIPLTAEARAAAGPAPKAALGDRVLRYQDEGEDVAELQRALTRVGIRPTLTGTGWFGPSTRAAVEALQRTRNLTVDGIVGPVTSGALAQAVAAAATKADAERAAAPAAAGGVVGGATAVAAASAALGQVNGVVREVGSLAAGTAGLGPIIGAAALVALLALVGFLVWRARRGSLA</sequence>
<evidence type="ECO:0000313" key="3">
    <source>
        <dbReference type="EMBL" id="MBJ3776409.1"/>
    </source>
</evidence>